<dbReference type="OMA" id="RRGPWDH"/>
<dbReference type="KEGG" id="gtr:GLOTRDRAFT_110096"/>
<dbReference type="GeneID" id="19299149"/>
<feature type="region of interest" description="Disordered" evidence="1">
    <location>
        <begin position="1"/>
        <end position="71"/>
    </location>
</feature>
<feature type="region of interest" description="Disordered" evidence="1">
    <location>
        <begin position="86"/>
        <end position="114"/>
    </location>
</feature>
<dbReference type="OrthoDB" id="3165590at2759"/>
<evidence type="ECO:0000313" key="2">
    <source>
        <dbReference type="EMBL" id="EPQ58243.1"/>
    </source>
</evidence>
<evidence type="ECO:0000313" key="3">
    <source>
        <dbReference type="Proteomes" id="UP000030669"/>
    </source>
</evidence>
<name>S7QGD6_GLOTA</name>
<dbReference type="RefSeq" id="XP_007863482.1">
    <property type="nucleotide sequence ID" value="XM_007865291.1"/>
</dbReference>
<dbReference type="eggNOG" id="ENOG502T0EC">
    <property type="taxonomic scope" value="Eukaryota"/>
</dbReference>
<dbReference type="Proteomes" id="UP000030669">
    <property type="component" value="Unassembled WGS sequence"/>
</dbReference>
<dbReference type="AlphaFoldDB" id="S7QGD6"/>
<evidence type="ECO:0000256" key="1">
    <source>
        <dbReference type="SAM" id="MobiDB-lite"/>
    </source>
</evidence>
<protein>
    <submittedName>
        <fullName evidence="2">Uncharacterized protein</fullName>
    </submittedName>
</protein>
<dbReference type="HOGENOM" id="CLU_134528_0_0_1"/>
<reference evidence="2 3" key="1">
    <citation type="journal article" date="2012" name="Science">
        <title>The Paleozoic origin of enzymatic lignin decomposition reconstructed from 31 fungal genomes.</title>
        <authorList>
            <person name="Floudas D."/>
            <person name="Binder M."/>
            <person name="Riley R."/>
            <person name="Barry K."/>
            <person name="Blanchette R.A."/>
            <person name="Henrissat B."/>
            <person name="Martinez A.T."/>
            <person name="Otillar R."/>
            <person name="Spatafora J.W."/>
            <person name="Yadav J.S."/>
            <person name="Aerts A."/>
            <person name="Benoit I."/>
            <person name="Boyd A."/>
            <person name="Carlson A."/>
            <person name="Copeland A."/>
            <person name="Coutinho P.M."/>
            <person name="de Vries R.P."/>
            <person name="Ferreira P."/>
            <person name="Findley K."/>
            <person name="Foster B."/>
            <person name="Gaskell J."/>
            <person name="Glotzer D."/>
            <person name="Gorecki P."/>
            <person name="Heitman J."/>
            <person name="Hesse C."/>
            <person name="Hori C."/>
            <person name="Igarashi K."/>
            <person name="Jurgens J.A."/>
            <person name="Kallen N."/>
            <person name="Kersten P."/>
            <person name="Kohler A."/>
            <person name="Kuees U."/>
            <person name="Kumar T.K.A."/>
            <person name="Kuo A."/>
            <person name="LaButti K."/>
            <person name="Larrondo L.F."/>
            <person name="Lindquist E."/>
            <person name="Ling A."/>
            <person name="Lombard V."/>
            <person name="Lucas S."/>
            <person name="Lundell T."/>
            <person name="Martin R."/>
            <person name="McLaughlin D.J."/>
            <person name="Morgenstern I."/>
            <person name="Morin E."/>
            <person name="Murat C."/>
            <person name="Nagy L.G."/>
            <person name="Nolan M."/>
            <person name="Ohm R.A."/>
            <person name="Patyshakuliyeva A."/>
            <person name="Rokas A."/>
            <person name="Ruiz-Duenas F.J."/>
            <person name="Sabat G."/>
            <person name="Salamov A."/>
            <person name="Samejima M."/>
            <person name="Schmutz J."/>
            <person name="Slot J.C."/>
            <person name="St John F."/>
            <person name="Stenlid J."/>
            <person name="Sun H."/>
            <person name="Sun S."/>
            <person name="Syed K."/>
            <person name="Tsang A."/>
            <person name="Wiebenga A."/>
            <person name="Young D."/>
            <person name="Pisabarro A."/>
            <person name="Eastwood D.C."/>
            <person name="Martin F."/>
            <person name="Cullen D."/>
            <person name="Grigoriev I.V."/>
            <person name="Hibbett D.S."/>
        </authorList>
    </citation>
    <scope>NUCLEOTIDE SEQUENCE [LARGE SCALE GENOMIC DNA]</scope>
    <source>
        <strain evidence="2 3">ATCC 11539</strain>
    </source>
</reference>
<feature type="compositionally biased region" description="Low complexity" evidence="1">
    <location>
        <begin position="97"/>
        <end position="110"/>
    </location>
</feature>
<sequence>MPRRPPPSALRLVPGPTPPRGQPKHVLPSLPNPTFQPPSMLRGPSPRPRTKADTMSSHTRNPEPAMGAVSHLGHRSHASLPALIIPGMAGMEPSPTPVTRSPSPTSSSGSKFVPGPWDHSRSIVVPLNVDTLLAAPKPAAVSPATGFGWMMI</sequence>
<proteinExistence type="predicted"/>
<dbReference type="PRINTS" id="PR01217">
    <property type="entry name" value="PRICHEXTENSN"/>
</dbReference>
<accession>S7QGD6</accession>
<organism evidence="2 3">
    <name type="scientific">Gloeophyllum trabeum (strain ATCC 11539 / FP-39264 / Madison 617)</name>
    <name type="common">Brown rot fungus</name>
    <dbReference type="NCBI Taxonomy" id="670483"/>
    <lineage>
        <taxon>Eukaryota</taxon>
        <taxon>Fungi</taxon>
        <taxon>Dikarya</taxon>
        <taxon>Basidiomycota</taxon>
        <taxon>Agaricomycotina</taxon>
        <taxon>Agaricomycetes</taxon>
        <taxon>Gloeophyllales</taxon>
        <taxon>Gloeophyllaceae</taxon>
        <taxon>Gloeophyllum</taxon>
    </lineage>
</organism>
<dbReference type="EMBL" id="KB469298">
    <property type="protein sequence ID" value="EPQ58243.1"/>
    <property type="molecule type" value="Genomic_DNA"/>
</dbReference>
<keyword evidence="3" id="KW-1185">Reference proteome</keyword>
<gene>
    <name evidence="2" type="ORF">GLOTRDRAFT_110096</name>
</gene>